<feature type="region of interest" description="Disordered" evidence="1">
    <location>
        <begin position="122"/>
        <end position="141"/>
    </location>
</feature>
<evidence type="ECO:0000313" key="5">
    <source>
        <dbReference type="Proteomes" id="UP001497482"/>
    </source>
</evidence>
<feature type="domain" description="Matrix-remodeling-associated protein 7 helical" evidence="3">
    <location>
        <begin position="143"/>
        <end position="202"/>
    </location>
</feature>
<evidence type="ECO:0000256" key="1">
    <source>
        <dbReference type="SAM" id="MobiDB-lite"/>
    </source>
</evidence>
<dbReference type="EMBL" id="OZ035845">
    <property type="protein sequence ID" value="CAL1599588.1"/>
    <property type="molecule type" value="Genomic_DNA"/>
</dbReference>
<feature type="region of interest" description="Disordered" evidence="1">
    <location>
        <begin position="83"/>
        <end position="106"/>
    </location>
</feature>
<feature type="region of interest" description="Disordered" evidence="1">
    <location>
        <begin position="29"/>
        <end position="58"/>
    </location>
</feature>
<dbReference type="Proteomes" id="UP001497482">
    <property type="component" value="Chromosome 23"/>
</dbReference>
<dbReference type="PANTHER" id="PTHR21845:SF2">
    <property type="entry name" value="MATRIX-REMODELING-ASSOCIATED PROTEIN 7"/>
    <property type="match status" value="1"/>
</dbReference>
<dbReference type="InterPro" id="IPR026622">
    <property type="entry name" value="Mxra7"/>
</dbReference>
<dbReference type="InterPro" id="IPR057534">
    <property type="entry name" value="MXRA7_helical"/>
</dbReference>
<organism evidence="4 5">
    <name type="scientific">Knipowitschia caucasica</name>
    <name type="common">Caucasian dwarf goby</name>
    <name type="synonym">Pomatoschistus caucasicus</name>
    <dbReference type="NCBI Taxonomy" id="637954"/>
    <lineage>
        <taxon>Eukaryota</taxon>
        <taxon>Metazoa</taxon>
        <taxon>Chordata</taxon>
        <taxon>Craniata</taxon>
        <taxon>Vertebrata</taxon>
        <taxon>Euteleostomi</taxon>
        <taxon>Actinopterygii</taxon>
        <taxon>Neopterygii</taxon>
        <taxon>Teleostei</taxon>
        <taxon>Neoteleostei</taxon>
        <taxon>Acanthomorphata</taxon>
        <taxon>Gobiaria</taxon>
        <taxon>Gobiiformes</taxon>
        <taxon>Gobioidei</taxon>
        <taxon>Gobiidae</taxon>
        <taxon>Gobiinae</taxon>
        <taxon>Knipowitschia</taxon>
    </lineage>
</organism>
<protein>
    <recommendedName>
        <fullName evidence="3">Matrix-remodeling-associated protein 7 helical domain-containing protein</fullName>
    </recommendedName>
</protein>
<name>A0AAV2LEP5_KNICA</name>
<evidence type="ECO:0000259" key="3">
    <source>
        <dbReference type="Pfam" id="PF25473"/>
    </source>
</evidence>
<proteinExistence type="predicted"/>
<feature type="signal peptide" evidence="2">
    <location>
        <begin position="1"/>
        <end position="20"/>
    </location>
</feature>
<dbReference type="AlphaFoldDB" id="A0AAV2LEP5"/>
<gene>
    <name evidence="4" type="ORF">KC01_LOCUS27835</name>
</gene>
<sequence>MDLGFVLAAAIFTLLAIVVATSLFTGTSPPSDYGRREAGKQRSPLGIHNGHIPVSGPELQKNQDFDWCEMSGSAHDHWDAVKNAQSEEEQLSTDLSRPSSSSSGRGSFIALSDTELLKCAFPPEGATEAPPSDGAESNSFRYLPGKSRCHHLQMMMSREELEEEQRVQREQLSAIFQLLKTNKDTFGDVSQGEVQDQLRLYSL</sequence>
<keyword evidence="5" id="KW-1185">Reference proteome</keyword>
<dbReference type="Pfam" id="PF25473">
    <property type="entry name" value="MXRA7_helical"/>
    <property type="match status" value="1"/>
</dbReference>
<keyword evidence="2" id="KW-0732">Signal</keyword>
<evidence type="ECO:0000313" key="4">
    <source>
        <dbReference type="EMBL" id="CAL1599588.1"/>
    </source>
</evidence>
<dbReference type="PANTHER" id="PTHR21845">
    <property type="entry name" value="TRANSMEMBRANE ANCHOR PROTEIN 1"/>
    <property type="match status" value="1"/>
</dbReference>
<feature type="chain" id="PRO_5043920719" description="Matrix-remodeling-associated protein 7 helical domain-containing protein" evidence="2">
    <location>
        <begin position="21"/>
        <end position="203"/>
    </location>
</feature>
<feature type="compositionally biased region" description="Low complexity" evidence="1">
    <location>
        <begin position="96"/>
        <end position="106"/>
    </location>
</feature>
<accession>A0AAV2LEP5</accession>
<evidence type="ECO:0000256" key="2">
    <source>
        <dbReference type="SAM" id="SignalP"/>
    </source>
</evidence>
<reference evidence="4 5" key="1">
    <citation type="submission" date="2024-04" db="EMBL/GenBank/DDBJ databases">
        <authorList>
            <person name="Waldvogel A.-M."/>
            <person name="Schoenle A."/>
        </authorList>
    </citation>
    <scope>NUCLEOTIDE SEQUENCE [LARGE SCALE GENOMIC DNA]</scope>
</reference>